<feature type="compositionally biased region" description="Low complexity" evidence="1">
    <location>
        <begin position="9"/>
        <end position="35"/>
    </location>
</feature>
<reference evidence="2 3" key="1">
    <citation type="submission" date="2018-03" db="EMBL/GenBank/DDBJ databases">
        <authorList>
            <person name="Keele B.F."/>
        </authorList>
    </citation>
    <scope>NUCLEOTIDE SEQUENCE [LARGE SCALE GENOMIC DNA]</scope>
    <source>
        <strain evidence="2 3">IB-3</strain>
    </source>
</reference>
<keyword evidence="3" id="KW-1185">Reference proteome</keyword>
<dbReference type="EMBL" id="PYXZ01000001">
    <property type="protein sequence ID" value="PUA83037.1"/>
    <property type="molecule type" value="Genomic_DNA"/>
</dbReference>
<evidence type="ECO:0000313" key="2">
    <source>
        <dbReference type="EMBL" id="PUA83037.1"/>
    </source>
</evidence>
<proteinExistence type="predicted"/>
<evidence type="ECO:0000313" key="3">
    <source>
        <dbReference type="Proteomes" id="UP000244867"/>
    </source>
</evidence>
<gene>
    <name evidence="2" type="ORF">C7S10_04985</name>
</gene>
<sequence>MALTSCSNDSADGPDPDQSPASPSSSDTSTPSAGACDEVISASVIESLGWSSDTAAAEGLGGCSWEGPEGVVVVASESGSLDEACSTLEAIKPASGYQSSIEVPGGERACAYVRDGDVGLSQLALEAEDGRVIGVRVGPTTATSPDLVQDALVELAGAAPSVS</sequence>
<protein>
    <recommendedName>
        <fullName evidence="4">DUF3558 domain-containing protein</fullName>
    </recommendedName>
</protein>
<organism evidence="2 3">
    <name type="scientific">Nocardioides currus</name>
    <dbReference type="NCBI Taxonomy" id="2133958"/>
    <lineage>
        <taxon>Bacteria</taxon>
        <taxon>Bacillati</taxon>
        <taxon>Actinomycetota</taxon>
        <taxon>Actinomycetes</taxon>
        <taxon>Propionibacteriales</taxon>
        <taxon>Nocardioidaceae</taxon>
        <taxon>Nocardioides</taxon>
    </lineage>
</organism>
<evidence type="ECO:0000256" key="1">
    <source>
        <dbReference type="SAM" id="MobiDB-lite"/>
    </source>
</evidence>
<dbReference type="Proteomes" id="UP000244867">
    <property type="component" value="Unassembled WGS sequence"/>
</dbReference>
<accession>A0A2R7Z324</accession>
<evidence type="ECO:0008006" key="4">
    <source>
        <dbReference type="Google" id="ProtNLM"/>
    </source>
</evidence>
<name>A0A2R7Z324_9ACTN</name>
<comment type="caution">
    <text evidence="2">The sequence shown here is derived from an EMBL/GenBank/DDBJ whole genome shotgun (WGS) entry which is preliminary data.</text>
</comment>
<dbReference type="AlphaFoldDB" id="A0A2R7Z324"/>
<feature type="region of interest" description="Disordered" evidence="1">
    <location>
        <begin position="1"/>
        <end position="36"/>
    </location>
</feature>